<evidence type="ECO:0000313" key="1">
    <source>
        <dbReference type="EMBL" id="KWT64283.1"/>
    </source>
</evidence>
<dbReference type="Proteomes" id="UP000059074">
    <property type="component" value="Unassembled WGS sequence"/>
</dbReference>
<comment type="caution">
    <text evidence="1">The sequence shown here is derived from an EMBL/GenBank/DDBJ whole genome shotgun (WGS) entry which is preliminary data.</text>
</comment>
<evidence type="ECO:0000313" key="2">
    <source>
        <dbReference type="Proteomes" id="UP000059074"/>
    </source>
</evidence>
<sequence length="37" mass="4092">MGNAIALKSQKNHNHPIAITTVWSVVPPWYRRGGGMC</sequence>
<keyword evidence="2" id="KW-1185">Reference proteome</keyword>
<proteinExistence type="predicted"/>
<accession>A0A109B8T7</accession>
<protein>
    <submittedName>
        <fullName evidence="1">Uncharacterized protein</fullName>
    </submittedName>
</protein>
<dbReference type="EMBL" id="LMTR01000093">
    <property type="protein sequence ID" value="KWT64283.1"/>
    <property type="molecule type" value="Genomic_DNA"/>
</dbReference>
<organism evidence="1 2">
    <name type="scientific">Hyphomicrobium sulfonivorans</name>
    <dbReference type="NCBI Taxonomy" id="121290"/>
    <lineage>
        <taxon>Bacteria</taxon>
        <taxon>Pseudomonadati</taxon>
        <taxon>Pseudomonadota</taxon>
        <taxon>Alphaproteobacteria</taxon>
        <taxon>Hyphomicrobiales</taxon>
        <taxon>Hyphomicrobiaceae</taxon>
        <taxon>Hyphomicrobium</taxon>
    </lineage>
</organism>
<reference evidence="1 2" key="1">
    <citation type="submission" date="2015-10" db="EMBL/GenBank/DDBJ databases">
        <title>Transcriptomic analysis of a linuron degrading triple-species bacterial consortium.</title>
        <authorList>
            <person name="Albers P."/>
        </authorList>
    </citation>
    <scope>NUCLEOTIDE SEQUENCE [LARGE SCALE GENOMIC DNA]</scope>
    <source>
        <strain evidence="1 2">WDL6</strain>
    </source>
</reference>
<name>A0A109B8T7_HYPSL</name>
<dbReference type="STRING" id="121290.APY04_3295"/>
<dbReference type="AlphaFoldDB" id="A0A109B8T7"/>
<gene>
    <name evidence="1" type="ORF">APY04_3295</name>
</gene>